<sequence>MLNLDAKEISNILVNKIT</sequence>
<reference evidence="1" key="1">
    <citation type="submission" date="2014-09" db="EMBL/GenBank/DDBJ databases">
        <authorList>
            <person name="Magalhaes I.L.F."/>
            <person name="Oliveira U."/>
            <person name="Santos F.R."/>
            <person name="Vidigal T.H.D.A."/>
            <person name="Brescovit A.D."/>
            <person name="Santos A.J."/>
        </authorList>
    </citation>
    <scope>NUCLEOTIDE SEQUENCE</scope>
    <source>
        <tissue evidence="1">Shoot tissue taken approximately 20 cm above the soil surface</tissue>
    </source>
</reference>
<organism evidence="1">
    <name type="scientific">Arundo donax</name>
    <name type="common">Giant reed</name>
    <name type="synonym">Donax arundinaceus</name>
    <dbReference type="NCBI Taxonomy" id="35708"/>
    <lineage>
        <taxon>Eukaryota</taxon>
        <taxon>Viridiplantae</taxon>
        <taxon>Streptophyta</taxon>
        <taxon>Embryophyta</taxon>
        <taxon>Tracheophyta</taxon>
        <taxon>Spermatophyta</taxon>
        <taxon>Magnoliopsida</taxon>
        <taxon>Liliopsida</taxon>
        <taxon>Poales</taxon>
        <taxon>Poaceae</taxon>
        <taxon>PACMAD clade</taxon>
        <taxon>Arundinoideae</taxon>
        <taxon>Arundineae</taxon>
        <taxon>Arundo</taxon>
    </lineage>
</organism>
<accession>A0A0A8YR80</accession>
<dbReference type="AlphaFoldDB" id="A0A0A8YR80"/>
<name>A0A0A8YR80_ARUDO</name>
<reference evidence="1" key="2">
    <citation type="journal article" date="2015" name="Data Brief">
        <title>Shoot transcriptome of the giant reed, Arundo donax.</title>
        <authorList>
            <person name="Barrero R.A."/>
            <person name="Guerrero F.D."/>
            <person name="Moolhuijzen P."/>
            <person name="Goolsby J.A."/>
            <person name="Tidwell J."/>
            <person name="Bellgard S.E."/>
            <person name="Bellgard M.I."/>
        </authorList>
    </citation>
    <scope>NUCLEOTIDE SEQUENCE</scope>
    <source>
        <tissue evidence="1">Shoot tissue taken approximately 20 cm above the soil surface</tissue>
    </source>
</reference>
<dbReference type="EMBL" id="GBRH01270510">
    <property type="protein sequence ID" value="JAD27385.1"/>
    <property type="molecule type" value="Transcribed_RNA"/>
</dbReference>
<protein>
    <submittedName>
        <fullName evidence="1">Uncharacterized protein</fullName>
    </submittedName>
</protein>
<evidence type="ECO:0000313" key="1">
    <source>
        <dbReference type="EMBL" id="JAD27385.1"/>
    </source>
</evidence>
<proteinExistence type="predicted"/>